<protein>
    <submittedName>
        <fullName evidence="2">Cytochrome oxidase maturation protein, cbb3-type</fullName>
    </submittedName>
</protein>
<reference evidence="3" key="1">
    <citation type="submission" date="2016-06" db="EMBL/GenBank/DDBJ databases">
        <title>NZP2037 Pacbio-Illumina hybrid assembly.</title>
        <authorList>
            <person name="Ramsay J.P."/>
        </authorList>
    </citation>
    <scope>NUCLEOTIDE SEQUENCE [LARGE SCALE GENOMIC DNA]</scope>
    <source>
        <strain evidence="3">R7ANS::ICEMlSym2042</strain>
    </source>
</reference>
<accession>A0A1A5HRD3</accession>
<sequence>MTNLTYLIPAALFLGALGLGGFLWALKSGQYEDLDGAAERILIDGEDKSER</sequence>
<dbReference type="Proteomes" id="UP000093748">
    <property type="component" value="Unassembled WGS sequence"/>
</dbReference>
<dbReference type="InterPro" id="IPR004714">
    <property type="entry name" value="Cyt_oxidase_maturation_cbb3"/>
</dbReference>
<keyword evidence="1" id="KW-0472">Membrane</keyword>
<evidence type="ECO:0000313" key="2">
    <source>
        <dbReference type="EMBL" id="OBP69529.1"/>
    </source>
</evidence>
<evidence type="ECO:0000313" key="3">
    <source>
        <dbReference type="Proteomes" id="UP000093748"/>
    </source>
</evidence>
<name>A0A1A5HRD3_RHILI</name>
<keyword evidence="1" id="KW-0812">Transmembrane</keyword>
<dbReference type="PANTHER" id="PTHR41532">
    <property type="entry name" value="FIXS PROTEIN"/>
    <property type="match status" value="1"/>
</dbReference>
<feature type="transmembrane region" description="Helical" evidence="1">
    <location>
        <begin position="6"/>
        <end position="26"/>
    </location>
</feature>
<evidence type="ECO:0000256" key="1">
    <source>
        <dbReference type="SAM" id="Phobius"/>
    </source>
</evidence>
<dbReference type="PANTHER" id="PTHR41532:SF1">
    <property type="entry name" value="FIXS PROTEIN"/>
    <property type="match status" value="1"/>
</dbReference>
<dbReference type="NCBIfam" id="TIGR00847">
    <property type="entry name" value="ccoS"/>
    <property type="match status" value="1"/>
</dbReference>
<proteinExistence type="predicted"/>
<dbReference type="RefSeq" id="WP_010914191.1">
    <property type="nucleotide sequence ID" value="NZ_LZTH01000023.1"/>
</dbReference>
<dbReference type="EMBL" id="LZTJ01000034">
    <property type="protein sequence ID" value="OBP69529.1"/>
    <property type="molecule type" value="Genomic_DNA"/>
</dbReference>
<comment type="caution">
    <text evidence="2">The sequence shown here is derived from an EMBL/GenBank/DDBJ whole genome shotgun (WGS) entry which is preliminary data.</text>
</comment>
<dbReference type="AlphaFoldDB" id="A0A1A5HRD3"/>
<keyword evidence="1" id="KW-1133">Transmembrane helix</keyword>
<organism evidence="2 3">
    <name type="scientific">Rhizobium loti</name>
    <name type="common">Mesorhizobium loti</name>
    <dbReference type="NCBI Taxonomy" id="381"/>
    <lineage>
        <taxon>Bacteria</taxon>
        <taxon>Pseudomonadati</taxon>
        <taxon>Pseudomonadota</taxon>
        <taxon>Alphaproteobacteria</taxon>
        <taxon>Hyphomicrobiales</taxon>
        <taxon>Phyllobacteriaceae</taxon>
        <taxon>Mesorhizobium</taxon>
    </lineage>
</organism>
<dbReference type="GeneID" id="66685899"/>
<gene>
    <name evidence="2" type="ORF">BAE39_24525</name>
</gene>
<dbReference type="Pfam" id="PF03597">
    <property type="entry name" value="FixS"/>
    <property type="match status" value="1"/>
</dbReference>